<dbReference type="Pfam" id="PF07980">
    <property type="entry name" value="SusD_RagB"/>
    <property type="match status" value="1"/>
</dbReference>
<name>A0A934UKQ3_9FLAO</name>
<dbReference type="Gene3D" id="1.25.40.390">
    <property type="match status" value="1"/>
</dbReference>
<sequence length="569" mass="63086">MKKIIILLGLLTAFSSCNDYIEEESLSYVPADETYKTASGFQLLVNSNYATLKNIYGGNPWLFCSGTDMYAEGRTPEPAGLAEYSLLIPSSTNVQELYLSCYQAIQSVNKTIYYSTITEQNANIPALVGEAKYIRANAYFLLVQTYGGVPIVDENITSTILSFDRNTAEEVYDHIIKDLNESLATVGTASYATSGKVNKRAVQDLLAKVYLTRGYETFGSPSDFTEAAKYADLAIAGQALTIPFADLFKATTTSNNDLNAETIFSVQYSQASTSTDPTKLGSSQFYFFGPYLGGSETNGAPLRSYNLCATGYTLSLYEKGDTRWNATFMTEIFEYKRPSDGKVVLYTPYYDTTIPTANLKIRHFYEPKWFTAADKAAYLSTNASRLATGFVYHPWGEYTAEHTLIDNRDCYTIPVKKFDDPSPTTPISAPITTDGITSGVSTRDIILARLSETYLIAAEAYLKAGNPATGLARLNEVRKRAGVANATAAQFNIDYILDERGRELVGEYKRWFDLKRTGTLITRASTYNYKIKANNFDGANGEKKILRPIPQLVLDLNQNKNFPQNPAYN</sequence>
<dbReference type="InterPro" id="IPR012944">
    <property type="entry name" value="SusD_RagB_dom"/>
</dbReference>
<keyword evidence="3" id="KW-0732">Signal</keyword>
<dbReference type="GO" id="GO:0009279">
    <property type="term" value="C:cell outer membrane"/>
    <property type="evidence" value="ECO:0007669"/>
    <property type="project" value="UniProtKB-SubCell"/>
</dbReference>
<evidence type="ECO:0000259" key="6">
    <source>
        <dbReference type="Pfam" id="PF07980"/>
    </source>
</evidence>
<comment type="subcellular location">
    <subcellularLocation>
        <location evidence="1">Cell outer membrane</location>
    </subcellularLocation>
</comment>
<comment type="similarity">
    <text evidence="2">Belongs to the SusD family.</text>
</comment>
<evidence type="ECO:0000256" key="5">
    <source>
        <dbReference type="ARBA" id="ARBA00023237"/>
    </source>
</evidence>
<dbReference type="EMBL" id="JAEHFV010000006">
    <property type="protein sequence ID" value="MBK0370754.1"/>
    <property type="molecule type" value="Genomic_DNA"/>
</dbReference>
<accession>A0A934UKQ3</accession>
<dbReference type="AlphaFoldDB" id="A0A934UKQ3"/>
<protein>
    <submittedName>
        <fullName evidence="8">RagB/SusD family nutrient uptake outer membrane protein</fullName>
    </submittedName>
</protein>
<feature type="domain" description="SusD-like N-terminal" evidence="7">
    <location>
        <begin position="92"/>
        <end position="211"/>
    </location>
</feature>
<keyword evidence="5" id="KW-0998">Cell outer membrane</keyword>
<evidence type="ECO:0000313" key="9">
    <source>
        <dbReference type="Proteomes" id="UP000609172"/>
    </source>
</evidence>
<dbReference type="RefSeq" id="WP_200106886.1">
    <property type="nucleotide sequence ID" value="NZ_JAEHFV010000006.1"/>
</dbReference>
<organism evidence="8 9">
    <name type="scientific">Flavobacterium agrisoli</name>
    <dbReference type="NCBI Taxonomy" id="2793066"/>
    <lineage>
        <taxon>Bacteria</taxon>
        <taxon>Pseudomonadati</taxon>
        <taxon>Bacteroidota</taxon>
        <taxon>Flavobacteriia</taxon>
        <taxon>Flavobacteriales</taxon>
        <taxon>Flavobacteriaceae</taxon>
        <taxon>Flavobacterium</taxon>
    </lineage>
</organism>
<dbReference type="SUPFAM" id="SSF48452">
    <property type="entry name" value="TPR-like"/>
    <property type="match status" value="1"/>
</dbReference>
<dbReference type="Proteomes" id="UP000609172">
    <property type="component" value="Unassembled WGS sequence"/>
</dbReference>
<evidence type="ECO:0000256" key="1">
    <source>
        <dbReference type="ARBA" id="ARBA00004442"/>
    </source>
</evidence>
<dbReference type="InterPro" id="IPR011990">
    <property type="entry name" value="TPR-like_helical_dom_sf"/>
</dbReference>
<proteinExistence type="inferred from homology"/>
<keyword evidence="4" id="KW-0472">Membrane</keyword>
<keyword evidence="9" id="KW-1185">Reference proteome</keyword>
<feature type="domain" description="RagB/SusD" evidence="6">
    <location>
        <begin position="261"/>
        <end position="568"/>
    </location>
</feature>
<evidence type="ECO:0000256" key="2">
    <source>
        <dbReference type="ARBA" id="ARBA00006275"/>
    </source>
</evidence>
<evidence type="ECO:0000256" key="4">
    <source>
        <dbReference type="ARBA" id="ARBA00023136"/>
    </source>
</evidence>
<gene>
    <name evidence="8" type="ORF">I5M07_13035</name>
</gene>
<dbReference type="PROSITE" id="PS51257">
    <property type="entry name" value="PROKAR_LIPOPROTEIN"/>
    <property type="match status" value="1"/>
</dbReference>
<comment type="caution">
    <text evidence="8">The sequence shown here is derived from an EMBL/GenBank/DDBJ whole genome shotgun (WGS) entry which is preliminary data.</text>
</comment>
<evidence type="ECO:0000313" key="8">
    <source>
        <dbReference type="EMBL" id="MBK0370754.1"/>
    </source>
</evidence>
<dbReference type="InterPro" id="IPR033985">
    <property type="entry name" value="SusD-like_N"/>
</dbReference>
<dbReference type="Pfam" id="PF14322">
    <property type="entry name" value="SusD-like_3"/>
    <property type="match status" value="1"/>
</dbReference>
<evidence type="ECO:0000256" key="3">
    <source>
        <dbReference type="ARBA" id="ARBA00022729"/>
    </source>
</evidence>
<evidence type="ECO:0000259" key="7">
    <source>
        <dbReference type="Pfam" id="PF14322"/>
    </source>
</evidence>
<reference evidence="8" key="1">
    <citation type="submission" date="2020-12" db="EMBL/GenBank/DDBJ databases">
        <title>Bacterial novel species Flavobacterium sp. SE-1-e isolated from soil.</title>
        <authorList>
            <person name="Jung H.-Y."/>
        </authorList>
    </citation>
    <scope>NUCLEOTIDE SEQUENCE</scope>
    <source>
        <strain evidence="8">SE-1-e</strain>
    </source>
</reference>